<evidence type="ECO:0000313" key="13">
    <source>
        <dbReference type="Proteomes" id="UP001243623"/>
    </source>
</evidence>
<dbReference type="InterPro" id="IPR023366">
    <property type="entry name" value="ATP_synth_asu-like_sf"/>
</dbReference>
<evidence type="ECO:0000259" key="11">
    <source>
        <dbReference type="PROSITE" id="PS51177"/>
    </source>
</evidence>
<evidence type="ECO:0000256" key="10">
    <source>
        <dbReference type="PROSITE-ProRule" id="PRU00524"/>
    </source>
</evidence>
<comment type="function">
    <text evidence="2">Catalyzes the dismutation of two molecules of 6,7-dimethyl-8-ribityllumazine, resulting in the formation of riboflavin and 5-amino-6-(D-ribitylamino)uracil.</text>
</comment>
<dbReference type="NCBIfam" id="NF009566">
    <property type="entry name" value="PRK13020.1"/>
    <property type="match status" value="1"/>
</dbReference>
<accession>A0A9Y2AL35</accession>
<keyword evidence="13" id="KW-1185">Reference proteome</keyword>
<keyword evidence="6" id="KW-0686">Riboflavin biosynthesis</keyword>
<dbReference type="Pfam" id="PF00677">
    <property type="entry name" value="Lum_binding"/>
    <property type="match status" value="2"/>
</dbReference>
<dbReference type="KEGG" id="sgbi:P3F81_06020"/>
<evidence type="ECO:0000256" key="3">
    <source>
        <dbReference type="ARBA" id="ARBA00004887"/>
    </source>
</evidence>
<feature type="repeat" description="Lumazine-binding" evidence="10">
    <location>
        <begin position="1"/>
        <end position="96"/>
    </location>
</feature>
<feature type="repeat" description="Lumazine-binding" evidence="10">
    <location>
        <begin position="97"/>
        <end position="193"/>
    </location>
</feature>
<dbReference type="InterPro" id="IPR026017">
    <property type="entry name" value="Lumazine-bd_dom"/>
</dbReference>
<evidence type="ECO:0000313" key="12">
    <source>
        <dbReference type="EMBL" id="WIW71848.1"/>
    </source>
</evidence>
<evidence type="ECO:0000256" key="2">
    <source>
        <dbReference type="ARBA" id="ARBA00002803"/>
    </source>
</evidence>
<dbReference type="SUPFAM" id="SSF63380">
    <property type="entry name" value="Riboflavin synthase domain-like"/>
    <property type="match status" value="2"/>
</dbReference>
<dbReference type="NCBIfam" id="NF006767">
    <property type="entry name" value="PRK09289.1"/>
    <property type="match status" value="1"/>
</dbReference>
<dbReference type="PANTHER" id="PTHR21098">
    <property type="entry name" value="RIBOFLAVIN SYNTHASE ALPHA CHAIN"/>
    <property type="match status" value="1"/>
</dbReference>
<dbReference type="PANTHER" id="PTHR21098:SF12">
    <property type="entry name" value="RIBOFLAVIN SYNTHASE"/>
    <property type="match status" value="1"/>
</dbReference>
<dbReference type="EC" id="2.5.1.9" evidence="4 9"/>
<name>A0A9Y2AL35_9FIRM</name>
<dbReference type="PIRSF" id="PIRSF000498">
    <property type="entry name" value="Riboflavin_syn_A"/>
    <property type="match status" value="1"/>
</dbReference>
<dbReference type="Proteomes" id="UP001243623">
    <property type="component" value="Chromosome"/>
</dbReference>
<dbReference type="InterPro" id="IPR017938">
    <property type="entry name" value="Riboflavin_synthase-like_b-brl"/>
</dbReference>
<evidence type="ECO:0000256" key="5">
    <source>
        <dbReference type="ARBA" id="ARBA00013950"/>
    </source>
</evidence>
<sequence length="215" mass="23355">MFTGLIEELGIVKAIQSGAKSIQLTITAKKVLEDVKIGDSIAVNGTCLTVVRYNQHDFTADVMPETVKRTVLSQLKIGDVVNLERTLALGDRFGGHIVSGHIDGIGTILSMTKDDNAIVVKIKVADHLLRYIIEKGSVAIDGISLTVVEVADSYFSVSLIPHSAQMTTLGKKAVGDIVNIENDIIGKYVERLLNLSVKEEKKTSISMDFLRENGF</sequence>
<organism evidence="12 13">
    <name type="scientific">Selenobaculum gibii</name>
    <dbReference type="NCBI Taxonomy" id="3054208"/>
    <lineage>
        <taxon>Bacteria</taxon>
        <taxon>Bacillati</taxon>
        <taxon>Bacillota</taxon>
        <taxon>Negativicutes</taxon>
        <taxon>Selenomonadales</taxon>
        <taxon>Selenomonadaceae</taxon>
        <taxon>Selenobaculum</taxon>
    </lineage>
</organism>
<evidence type="ECO:0000256" key="9">
    <source>
        <dbReference type="NCBIfam" id="TIGR00187"/>
    </source>
</evidence>
<evidence type="ECO:0000256" key="4">
    <source>
        <dbReference type="ARBA" id="ARBA00012827"/>
    </source>
</evidence>
<keyword evidence="7 12" id="KW-0808">Transferase</keyword>
<evidence type="ECO:0000256" key="1">
    <source>
        <dbReference type="ARBA" id="ARBA00000968"/>
    </source>
</evidence>
<dbReference type="PROSITE" id="PS51177">
    <property type="entry name" value="LUMAZINE_BIND"/>
    <property type="match status" value="2"/>
</dbReference>
<dbReference type="FunFam" id="2.40.30.20:FF:000014">
    <property type="entry name" value="Riboflavin synthase, alpha subunit"/>
    <property type="match status" value="1"/>
</dbReference>
<dbReference type="InterPro" id="IPR001783">
    <property type="entry name" value="Lumazine-bd"/>
</dbReference>
<dbReference type="Gene3D" id="2.40.30.20">
    <property type="match status" value="2"/>
</dbReference>
<feature type="domain" description="Lumazine-binding" evidence="11">
    <location>
        <begin position="1"/>
        <end position="96"/>
    </location>
</feature>
<keyword evidence="8" id="KW-0677">Repeat</keyword>
<protein>
    <recommendedName>
        <fullName evidence="5 9">Riboflavin synthase</fullName>
        <ecNumber evidence="4 9">2.5.1.9</ecNumber>
    </recommendedName>
</protein>
<evidence type="ECO:0000256" key="6">
    <source>
        <dbReference type="ARBA" id="ARBA00022619"/>
    </source>
</evidence>
<dbReference type="FunFam" id="2.40.30.20:FF:000004">
    <property type="entry name" value="Riboflavin synthase, alpha subunit"/>
    <property type="match status" value="1"/>
</dbReference>
<dbReference type="GO" id="GO:0004746">
    <property type="term" value="F:riboflavin synthase activity"/>
    <property type="evidence" value="ECO:0007669"/>
    <property type="project" value="UniProtKB-UniRule"/>
</dbReference>
<evidence type="ECO:0000256" key="8">
    <source>
        <dbReference type="ARBA" id="ARBA00022737"/>
    </source>
</evidence>
<gene>
    <name evidence="12" type="ORF">P3F81_06020</name>
</gene>
<evidence type="ECO:0000256" key="7">
    <source>
        <dbReference type="ARBA" id="ARBA00022679"/>
    </source>
</evidence>
<dbReference type="NCBIfam" id="TIGR00187">
    <property type="entry name" value="ribE"/>
    <property type="match status" value="1"/>
</dbReference>
<dbReference type="CDD" id="cd00402">
    <property type="entry name" value="Riboflavin_synthase_like"/>
    <property type="match status" value="1"/>
</dbReference>
<dbReference type="GO" id="GO:0009231">
    <property type="term" value="P:riboflavin biosynthetic process"/>
    <property type="evidence" value="ECO:0007669"/>
    <property type="project" value="UniProtKB-KW"/>
</dbReference>
<comment type="pathway">
    <text evidence="3">Cofactor biosynthesis; riboflavin biosynthesis; riboflavin from 2-hydroxy-3-oxobutyl phosphate and 5-amino-6-(D-ribitylamino)uracil: step 2/2.</text>
</comment>
<proteinExistence type="predicted"/>
<dbReference type="RefSeq" id="WP_147668609.1">
    <property type="nucleotide sequence ID" value="NZ_CP120678.1"/>
</dbReference>
<dbReference type="EMBL" id="CP120678">
    <property type="protein sequence ID" value="WIW71848.1"/>
    <property type="molecule type" value="Genomic_DNA"/>
</dbReference>
<dbReference type="AlphaFoldDB" id="A0A9Y2AL35"/>
<reference evidence="12" key="1">
    <citation type="submission" date="2023-03" db="EMBL/GenBank/DDBJ databases">
        <title>Selenobaculum gbiensis gen. nov. sp. nov., a new bacterium isolated from the gut microbiota of IBD patient.</title>
        <authorList>
            <person name="Yeo S."/>
            <person name="Park H."/>
            <person name="Huh C.S."/>
        </authorList>
    </citation>
    <scope>NUCLEOTIDE SEQUENCE</scope>
    <source>
        <strain evidence="12">ICN-92133</strain>
    </source>
</reference>
<comment type="catalytic activity">
    <reaction evidence="1">
        <text>2 6,7-dimethyl-8-(1-D-ribityl)lumazine + H(+) = 5-amino-6-(D-ribitylamino)uracil + riboflavin</text>
        <dbReference type="Rhea" id="RHEA:20772"/>
        <dbReference type="ChEBI" id="CHEBI:15378"/>
        <dbReference type="ChEBI" id="CHEBI:15934"/>
        <dbReference type="ChEBI" id="CHEBI:57986"/>
        <dbReference type="ChEBI" id="CHEBI:58201"/>
        <dbReference type="EC" id="2.5.1.9"/>
    </reaction>
</comment>
<feature type="domain" description="Lumazine-binding" evidence="11">
    <location>
        <begin position="97"/>
        <end position="193"/>
    </location>
</feature>